<dbReference type="PROSITE" id="PS51257">
    <property type="entry name" value="PROKAR_LIPOPROTEIN"/>
    <property type="match status" value="1"/>
</dbReference>
<keyword evidence="3" id="KW-1185">Reference proteome</keyword>
<evidence type="ECO:0000313" key="2">
    <source>
        <dbReference type="EMBL" id="NEN25275.1"/>
    </source>
</evidence>
<dbReference type="EMBL" id="JAAGVY010000046">
    <property type="protein sequence ID" value="NEN25275.1"/>
    <property type="molecule type" value="Genomic_DNA"/>
</dbReference>
<dbReference type="AlphaFoldDB" id="A0A7K3WXA6"/>
<sequence>MKSRFITLFTIALAVLLVTACNKEEDTLAEVKVITPNGSTVAGAEVRLFGQGTTNATEVGEIRIDVVEFTSSNGLAKFDFTDLYVPGQSGFAILNVEITKEYPDSTVYMEGIIKIVEEQNNQKTFTLVGQ</sequence>
<organism evidence="2 3">
    <name type="scientific">Cryomorpha ignava</name>
    <dbReference type="NCBI Taxonomy" id="101383"/>
    <lineage>
        <taxon>Bacteria</taxon>
        <taxon>Pseudomonadati</taxon>
        <taxon>Bacteroidota</taxon>
        <taxon>Flavobacteriia</taxon>
        <taxon>Flavobacteriales</taxon>
        <taxon>Cryomorphaceae</taxon>
        <taxon>Cryomorpha</taxon>
    </lineage>
</organism>
<dbReference type="RefSeq" id="WP_163286734.1">
    <property type="nucleotide sequence ID" value="NZ_JAAGVY010000046.1"/>
</dbReference>
<name>A0A7K3WXA6_9FLAO</name>
<feature type="signal peptide" evidence="1">
    <location>
        <begin position="1"/>
        <end position="20"/>
    </location>
</feature>
<keyword evidence="1" id="KW-0732">Signal</keyword>
<feature type="chain" id="PRO_5029474043" description="DUF4625 domain-containing protein" evidence="1">
    <location>
        <begin position="21"/>
        <end position="130"/>
    </location>
</feature>
<dbReference type="Proteomes" id="UP000486602">
    <property type="component" value="Unassembled WGS sequence"/>
</dbReference>
<gene>
    <name evidence="2" type="ORF">G3O08_17395</name>
</gene>
<evidence type="ECO:0008006" key="4">
    <source>
        <dbReference type="Google" id="ProtNLM"/>
    </source>
</evidence>
<reference evidence="2 3" key="1">
    <citation type="submission" date="2020-02" db="EMBL/GenBank/DDBJ databases">
        <title>Out from the shadows clarifying the taxonomy of the family Cryomorphaceae and related taxa by utilizing the GTDB taxonomic framework.</title>
        <authorList>
            <person name="Bowman J.P."/>
        </authorList>
    </citation>
    <scope>NUCLEOTIDE SEQUENCE [LARGE SCALE GENOMIC DNA]</scope>
    <source>
        <strain evidence="2 3">QSSC 1-22</strain>
    </source>
</reference>
<comment type="caution">
    <text evidence="2">The sequence shown here is derived from an EMBL/GenBank/DDBJ whole genome shotgun (WGS) entry which is preliminary data.</text>
</comment>
<protein>
    <recommendedName>
        <fullName evidence="4">DUF4625 domain-containing protein</fullName>
    </recommendedName>
</protein>
<proteinExistence type="predicted"/>
<evidence type="ECO:0000313" key="3">
    <source>
        <dbReference type="Proteomes" id="UP000486602"/>
    </source>
</evidence>
<evidence type="ECO:0000256" key="1">
    <source>
        <dbReference type="SAM" id="SignalP"/>
    </source>
</evidence>
<accession>A0A7K3WXA6</accession>